<dbReference type="Proteomes" id="UP000256977">
    <property type="component" value="Unassembled WGS sequence"/>
</dbReference>
<protein>
    <submittedName>
        <fullName evidence="1">Uncharacterized protein</fullName>
    </submittedName>
</protein>
<comment type="caution">
    <text evidence="1">The sequence shown here is derived from an EMBL/GenBank/DDBJ whole genome shotgun (WGS) entry which is preliminary data.</text>
</comment>
<reference evidence="1 2" key="1">
    <citation type="submission" date="2018-07" db="EMBL/GenBank/DDBJ databases">
        <title>Genomic Encyclopedia of Type Strains, Phase III (KMG-III): the genomes of soil and plant-associated and newly described type strains.</title>
        <authorList>
            <person name="Whitman W."/>
        </authorList>
    </citation>
    <scope>NUCLEOTIDE SEQUENCE [LARGE SCALE GENOMIC DNA]</scope>
    <source>
        <strain evidence="1 2">CECT 7287</strain>
    </source>
</reference>
<dbReference type="AlphaFoldDB" id="A0A3D9I4K8"/>
<accession>A0A3D9I4K8</accession>
<dbReference type="RefSeq" id="WP_181918090.1">
    <property type="nucleotide sequence ID" value="NZ_QRDZ01000038.1"/>
</dbReference>
<keyword evidence="2" id="KW-1185">Reference proteome</keyword>
<proteinExistence type="predicted"/>
<sequence>MNHTRIKSYRYRIGKNQYIVIQIYQRADAHTGQGNALATNALNIQISKRSGRRR</sequence>
<evidence type="ECO:0000313" key="2">
    <source>
        <dbReference type="Proteomes" id="UP000256977"/>
    </source>
</evidence>
<dbReference type="EMBL" id="QRDZ01000038">
    <property type="protein sequence ID" value="RED56687.1"/>
    <property type="molecule type" value="Genomic_DNA"/>
</dbReference>
<gene>
    <name evidence="1" type="ORF">DFP98_13856</name>
</gene>
<evidence type="ECO:0000313" key="1">
    <source>
        <dbReference type="EMBL" id="RED56687.1"/>
    </source>
</evidence>
<name>A0A3D9I4K8_9BACL</name>
<organism evidence="1 2">
    <name type="scientific">Cohnella phaseoli</name>
    <dbReference type="NCBI Taxonomy" id="456490"/>
    <lineage>
        <taxon>Bacteria</taxon>
        <taxon>Bacillati</taxon>
        <taxon>Bacillota</taxon>
        <taxon>Bacilli</taxon>
        <taxon>Bacillales</taxon>
        <taxon>Paenibacillaceae</taxon>
        <taxon>Cohnella</taxon>
    </lineage>
</organism>